<gene>
    <name evidence="13" type="ORF">BDW42DRAFT_190438</name>
</gene>
<reference evidence="14" key="1">
    <citation type="submission" date="2017-12" db="EMBL/GenBank/DDBJ databases">
        <authorList>
            <consortium name="DOE Joint Genome Institute"/>
            <person name="Mondo S.J."/>
            <person name="Kjaerbolling I."/>
            <person name="Vesth T.C."/>
            <person name="Frisvad J.C."/>
            <person name="Nybo J.L."/>
            <person name="Theobald S."/>
            <person name="Kuo A."/>
            <person name="Bowyer P."/>
            <person name="Matsuda Y."/>
            <person name="Lyhne E.K."/>
            <person name="Kogle M.E."/>
            <person name="Clum A."/>
            <person name="Lipzen A."/>
            <person name="Salamov A."/>
            <person name="Ngan C.Y."/>
            <person name="Daum C."/>
            <person name="Chiniquy J."/>
            <person name="Barry K."/>
            <person name="LaButti K."/>
            <person name="Haridas S."/>
            <person name="Simmons B.A."/>
            <person name="Magnuson J.K."/>
            <person name="Mortensen U.H."/>
            <person name="Larsen T.O."/>
            <person name="Grigoriev I.V."/>
            <person name="Baker S.E."/>
            <person name="Andersen M.R."/>
            <person name="Nordberg H.P."/>
            <person name="Cantor M.N."/>
            <person name="Hua S.X."/>
        </authorList>
    </citation>
    <scope>NUCLEOTIDE SEQUENCE [LARGE SCALE GENOMIC DNA]</scope>
    <source>
        <strain evidence="14">IBT 19404</strain>
    </source>
</reference>
<dbReference type="OrthoDB" id="434407at2759"/>
<evidence type="ECO:0000256" key="5">
    <source>
        <dbReference type="ARBA" id="ARBA00022679"/>
    </source>
</evidence>
<dbReference type="GO" id="GO:0046872">
    <property type="term" value="F:metal ion binding"/>
    <property type="evidence" value="ECO:0007669"/>
    <property type="project" value="UniProtKB-KW"/>
</dbReference>
<comment type="pathway">
    <text evidence="2 11">Cofactor biosynthesis; thiamine diphosphate biosynthesis.</text>
</comment>
<evidence type="ECO:0000256" key="8">
    <source>
        <dbReference type="ARBA" id="ARBA00022977"/>
    </source>
</evidence>
<evidence type="ECO:0000256" key="10">
    <source>
        <dbReference type="ARBA" id="ARBA00048179"/>
    </source>
</evidence>
<dbReference type="Gene3D" id="3.40.190.10">
    <property type="entry name" value="Periplasmic binding protein-like II"/>
    <property type="match status" value="2"/>
</dbReference>
<accession>A0A2J5I7Z5</accession>
<dbReference type="InterPro" id="IPR027939">
    <property type="entry name" value="NMT1/THI5"/>
</dbReference>
<dbReference type="GO" id="GO:0009229">
    <property type="term" value="P:thiamine diphosphate biosynthetic process"/>
    <property type="evidence" value="ECO:0007669"/>
    <property type="project" value="UniProtKB-UniRule"/>
</dbReference>
<dbReference type="PANTHER" id="PTHR31528:SF1">
    <property type="entry name" value="4-AMINO-5-HYDROXYMETHYL-2-METHYLPYRIMIDINE PHOSPHATE SYNTHASE THI11-RELATED"/>
    <property type="match status" value="1"/>
</dbReference>
<feature type="domain" description="SsuA/THI5-like" evidence="12">
    <location>
        <begin position="16"/>
        <end position="238"/>
    </location>
</feature>
<protein>
    <recommendedName>
        <fullName evidence="11">4-amino-5-hydroxymethyl-2-methylpyrimidine phosphate synthase</fullName>
        <shortName evidence="11">HMP-P synthase</shortName>
        <shortName evidence="11">Hydroxymethylpyrimidine phosphate synthase</shortName>
    </recommendedName>
</protein>
<dbReference type="Proteomes" id="UP000235023">
    <property type="component" value="Unassembled WGS sequence"/>
</dbReference>
<evidence type="ECO:0000313" key="13">
    <source>
        <dbReference type="EMBL" id="PLN85934.1"/>
    </source>
</evidence>
<name>A0A2J5I7Z5_9EURO</name>
<evidence type="ECO:0000256" key="4">
    <source>
        <dbReference type="ARBA" id="ARBA00011738"/>
    </source>
</evidence>
<keyword evidence="14" id="KW-1185">Reference proteome</keyword>
<keyword evidence="6" id="KW-0479">Metal-binding</keyword>
<dbReference type="GO" id="GO:0009228">
    <property type="term" value="P:thiamine biosynthetic process"/>
    <property type="evidence" value="ECO:0007669"/>
    <property type="project" value="UniProtKB-UniRule"/>
</dbReference>
<evidence type="ECO:0000256" key="9">
    <source>
        <dbReference type="ARBA" id="ARBA00023004"/>
    </source>
</evidence>
<dbReference type="SUPFAM" id="SSF53850">
    <property type="entry name" value="Periplasmic binding protein-like II"/>
    <property type="match status" value="1"/>
</dbReference>
<keyword evidence="5" id="KW-0808">Transferase</keyword>
<sequence>MSTDKITFLTNWHATPYHAPLYLAQAKGFFKEEGIKVALLEPNDPSDVTEIIGSGKVDMGFKAMIHTLAAKARNFPVTSIGSLLDEPFTGLVYLKGSGITEDFRSLKGKRIGYVGEFGKIQIDELTKYYNMTTSDYTAVRCGMNITRAITSGTIDAGIGLENVQMVELAEWLATQNRPRTDVQMLRIDQLAELGCCCFCSILYIANDDFLARNERQVRAFLRAVKRATDYVLSEPAAAYEAYVDVKPAMGTPVNRKIFERSFAYFSRDLKNVSRDWAKVTAYGKRLGILDETFQPNYTNQYLSWTLDGDSADPTGDQKRMVKLQEEVAVEGGFRRLEVASSA</sequence>
<dbReference type="AlphaFoldDB" id="A0A2J5I7Z5"/>
<keyword evidence="7 11" id="KW-0663">Pyridoxal phosphate</keyword>
<evidence type="ECO:0000256" key="7">
    <source>
        <dbReference type="ARBA" id="ARBA00022898"/>
    </source>
</evidence>
<evidence type="ECO:0000259" key="12">
    <source>
        <dbReference type="Pfam" id="PF09084"/>
    </source>
</evidence>
<keyword evidence="9 11" id="KW-0408">Iron</keyword>
<evidence type="ECO:0000256" key="1">
    <source>
        <dbReference type="ARBA" id="ARBA00003469"/>
    </source>
</evidence>
<dbReference type="EMBL" id="KZ559501">
    <property type="protein sequence ID" value="PLN85934.1"/>
    <property type="molecule type" value="Genomic_DNA"/>
</dbReference>
<evidence type="ECO:0000256" key="11">
    <source>
        <dbReference type="RuleBase" id="RU367015"/>
    </source>
</evidence>
<comment type="similarity">
    <text evidence="3 11">Belongs to the NMT1/THI5 family.</text>
</comment>
<comment type="subunit">
    <text evidence="4 11">Homodimer.</text>
</comment>
<evidence type="ECO:0000256" key="3">
    <source>
        <dbReference type="ARBA" id="ARBA00009406"/>
    </source>
</evidence>
<comment type="function">
    <text evidence="1 11">Responsible for the formation of the pyrimidine heterocycle in the thiamine biosynthesis pathway. Catalyzes the formation of hydroxymethylpyrimidine phosphate (HMP-P) from histidine and pyridoxal phosphate (PLP). The protein uses PLP and the active site histidine to form HMP-P, generating an inactive enzyme. The enzyme can only undergo a single turnover, which suggests it is a suicide enzyme.</text>
</comment>
<evidence type="ECO:0000256" key="6">
    <source>
        <dbReference type="ARBA" id="ARBA00022723"/>
    </source>
</evidence>
<dbReference type="CDD" id="cd13650">
    <property type="entry name" value="PBP2_THI5"/>
    <property type="match status" value="1"/>
</dbReference>
<comment type="cofactor">
    <cofactor evidence="11">
        <name>Fe cation</name>
        <dbReference type="ChEBI" id="CHEBI:24875"/>
    </cofactor>
</comment>
<evidence type="ECO:0000256" key="2">
    <source>
        <dbReference type="ARBA" id="ARBA00004948"/>
    </source>
</evidence>
<dbReference type="Pfam" id="PF09084">
    <property type="entry name" value="NMT1"/>
    <property type="match status" value="1"/>
</dbReference>
<comment type="catalytic activity">
    <reaction evidence="10">
        <text>N(6)-(pyridoxal phosphate)-L-lysyl-[4-amino-5-hydroxymethyl-2-methylpyrimidine phosphate synthase] + L-histidyl-[4-amino-5-hydroxymethyl-2-methylpyrimidine phosphate synthase] + 2 Fe(3+) + 4 H2O = L-lysyl-[4-amino-5-hydroxymethyl-2-methylpyrimidine phosphate synthase] + (2S)-2-amino-5-hydroxy-4-oxopentanoyl-[4-amino-5-hydroxymethyl-2-methylpyrimidine phosphate synthase] + 4-amino-2-methyl-5-(phosphooxymethyl)pyrimidine + 3-oxopropanoate + 2 Fe(2+) + 2 H(+)</text>
        <dbReference type="Rhea" id="RHEA:65756"/>
        <dbReference type="Rhea" id="RHEA-COMP:16892"/>
        <dbReference type="Rhea" id="RHEA-COMP:16893"/>
        <dbReference type="Rhea" id="RHEA-COMP:16894"/>
        <dbReference type="Rhea" id="RHEA-COMP:16895"/>
        <dbReference type="ChEBI" id="CHEBI:15377"/>
        <dbReference type="ChEBI" id="CHEBI:15378"/>
        <dbReference type="ChEBI" id="CHEBI:29033"/>
        <dbReference type="ChEBI" id="CHEBI:29034"/>
        <dbReference type="ChEBI" id="CHEBI:29969"/>
        <dbReference type="ChEBI" id="CHEBI:29979"/>
        <dbReference type="ChEBI" id="CHEBI:33190"/>
        <dbReference type="ChEBI" id="CHEBI:58354"/>
        <dbReference type="ChEBI" id="CHEBI:143915"/>
        <dbReference type="ChEBI" id="CHEBI:157692"/>
    </reaction>
    <physiologicalReaction direction="left-to-right" evidence="10">
        <dbReference type="Rhea" id="RHEA:65757"/>
    </physiologicalReaction>
</comment>
<organism evidence="13 14">
    <name type="scientific">Aspergillus taichungensis</name>
    <dbReference type="NCBI Taxonomy" id="482145"/>
    <lineage>
        <taxon>Eukaryota</taxon>
        <taxon>Fungi</taxon>
        <taxon>Dikarya</taxon>
        <taxon>Ascomycota</taxon>
        <taxon>Pezizomycotina</taxon>
        <taxon>Eurotiomycetes</taxon>
        <taxon>Eurotiomycetidae</taxon>
        <taxon>Eurotiales</taxon>
        <taxon>Aspergillaceae</taxon>
        <taxon>Aspergillus</taxon>
        <taxon>Aspergillus subgen. Circumdati</taxon>
    </lineage>
</organism>
<dbReference type="InterPro" id="IPR015168">
    <property type="entry name" value="SsuA/THI5"/>
</dbReference>
<dbReference type="PANTHER" id="PTHR31528">
    <property type="entry name" value="4-AMINO-5-HYDROXYMETHYL-2-METHYLPYRIMIDINE PHOSPHATE SYNTHASE THI11-RELATED"/>
    <property type="match status" value="1"/>
</dbReference>
<keyword evidence="8 11" id="KW-0784">Thiamine biosynthesis</keyword>
<proteinExistence type="inferred from homology"/>
<evidence type="ECO:0000313" key="14">
    <source>
        <dbReference type="Proteomes" id="UP000235023"/>
    </source>
</evidence>
<dbReference type="UniPathway" id="UPA00060"/>
<dbReference type="GO" id="GO:0016740">
    <property type="term" value="F:transferase activity"/>
    <property type="evidence" value="ECO:0007669"/>
    <property type="project" value="UniProtKB-KW"/>
</dbReference>